<proteinExistence type="predicted"/>
<dbReference type="Proteomes" id="UP000789920">
    <property type="component" value="Unassembled WGS sequence"/>
</dbReference>
<organism evidence="1 2">
    <name type="scientific">Racocetra persica</name>
    <dbReference type="NCBI Taxonomy" id="160502"/>
    <lineage>
        <taxon>Eukaryota</taxon>
        <taxon>Fungi</taxon>
        <taxon>Fungi incertae sedis</taxon>
        <taxon>Mucoromycota</taxon>
        <taxon>Glomeromycotina</taxon>
        <taxon>Glomeromycetes</taxon>
        <taxon>Diversisporales</taxon>
        <taxon>Gigasporaceae</taxon>
        <taxon>Racocetra</taxon>
    </lineage>
</organism>
<protein>
    <submittedName>
        <fullName evidence="1">10201_t:CDS:1</fullName>
    </submittedName>
</protein>
<sequence length="41" mass="4593">SAKERNKTWPDNNQSDVTNSFTASMAAFSETMNHLGFVQTE</sequence>
<name>A0ACA9PK95_9GLOM</name>
<evidence type="ECO:0000313" key="2">
    <source>
        <dbReference type="Proteomes" id="UP000789920"/>
    </source>
</evidence>
<feature type="non-terminal residue" evidence="1">
    <location>
        <position position="41"/>
    </location>
</feature>
<evidence type="ECO:0000313" key="1">
    <source>
        <dbReference type="EMBL" id="CAG8705111.1"/>
    </source>
</evidence>
<keyword evidence="2" id="KW-1185">Reference proteome</keyword>
<gene>
    <name evidence="1" type="ORF">RPERSI_LOCUS10203</name>
</gene>
<reference evidence="1" key="1">
    <citation type="submission" date="2021-06" db="EMBL/GenBank/DDBJ databases">
        <authorList>
            <person name="Kallberg Y."/>
            <person name="Tangrot J."/>
            <person name="Rosling A."/>
        </authorList>
    </citation>
    <scope>NUCLEOTIDE SEQUENCE</scope>
    <source>
        <strain evidence="1">MA461A</strain>
    </source>
</reference>
<comment type="caution">
    <text evidence="1">The sequence shown here is derived from an EMBL/GenBank/DDBJ whole genome shotgun (WGS) entry which is preliminary data.</text>
</comment>
<dbReference type="EMBL" id="CAJVQC010020002">
    <property type="protein sequence ID" value="CAG8705111.1"/>
    <property type="molecule type" value="Genomic_DNA"/>
</dbReference>
<feature type="non-terminal residue" evidence="1">
    <location>
        <position position="1"/>
    </location>
</feature>
<accession>A0ACA9PK95</accession>